<dbReference type="CDD" id="cd18809">
    <property type="entry name" value="SF1_C_RecD"/>
    <property type="match status" value="1"/>
</dbReference>
<evidence type="ECO:0000256" key="10">
    <source>
        <dbReference type="ARBA" id="ARBA00023235"/>
    </source>
</evidence>
<dbReference type="GO" id="GO:0003677">
    <property type="term" value="F:DNA binding"/>
    <property type="evidence" value="ECO:0007669"/>
    <property type="project" value="UniProtKB-UniRule"/>
</dbReference>
<proteinExistence type="inferred from homology"/>
<evidence type="ECO:0000256" key="1">
    <source>
        <dbReference type="ARBA" id="ARBA00022722"/>
    </source>
</evidence>
<dbReference type="Pfam" id="PF13538">
    <property type="entry name" value="UvrD_C_2"/>
    <property type="match status" value="1"/>
</dbReference>
<feature type="domain" description="RecBCD enzyme subunit RecD N-terminal" evidence="13">
    <location>
        <begin position="43"/>
        <end position="169"/>
    </location>
</feature>
<dbReference type="InterPro" id="IPR050534">
    <property type="entry name" value="Coronavir_polyprotein_1ab"/>
</dbReference>
<dbReference type="GO" id="GO:0000724">
    <property type="term" value="P:double-strand break repair via homologous recombination"/>
    <property type="evidence" value="ECO:0007669"/>
    <property type="project" value="UniProtKB-UniRule"/>
</dbReference>
<dbReference type="HAMAP" id="MF_01487">
    <property type="entry name" value="RecD"/>
    <property type="match status" value="1"/>
</dbReference>
<keyword evidence="6 11" id="KW-0269">Exonuclease</keyword>
<evidence type="ECO:0000313" key="14">
    <source>
        <dbReference type="EMBL" id="XCJ80834.1"/>
    </source>
</evidence>
<dbReference type="InterPro" id="IPR027417">
    <property type="entry name" value="P-loop_NTPase"/>
</dbReference>
<keyword evidence="9 11" id="KW-0234">DNA repair</keyword>
<comment type="miscellaneous">
    <text evidence="11">In the RecBCD complex, RecB has a slow 3'-5' helicase, an exonuclease activity and loads RecA onto ssDNA, RecD has a fast 5'-3' helicase activity, while RecC stimulates the ATPase and processivity of the RecB helicase and contributes to recognition of the Chi site.</text>
</comment>
<dbReference type="Gene3D" id="3.40.50.300">
    <property type="entry name" value="P-loop containing nucleotide triphosphate hydrolases"/>
    <property type="match status" value="3"/>
</dbReference>
<feature type="binding site" evidence="11">
    <location>
        <begin position="241"/>
        <end position="248"/>
    </location>
    <ligand>
        <name>ATP</name>
        <dbReference type="ChEBI" id="CHEBI:30616"/>
    </ligand>
</feature>
<keyword evidence="10 11" id="KW-0413">Isomerase</keyword>
<evidence type="ECO:0000256" key="5">
    <source>
        <dbReference type="ARBA" id="ARBA00022806"/>
    </source>
</evidence>
<dbReference type="Pfam" id="PF21185">
    <property type="entry name" value="RecD_N"/>
    <property type="match status" value="1"/>
</dbReference>
<dbReference type="Gene3D" id="1.10.10.1020">
    <property type="entry name" value="RecBCD complex, subunit RecD, N-terminal domain"/>
    <property type="match status" value="1"/>
</dbReference>
<dbReference type="CDD" id="cd17933">
    <property type="entry name" value="DEXSc_RecD-like"/>
    <property type="match status" value="1"/>
</dbReference>
<feature type="domain" description="UvrD-like helicase C-terminal" evidence="12">
    <location>
        <begin position="601"/>
        <end position="647"/>
    </location>
</feature>
<dbReference type="GO" id="GO:0043139">
    <property type="term" value="F:5'-3' DNA helicase activity"/>
    <property type="evidence" value="ECO:0007669"/>
    <property type="project" value="UniProtKB-UniRule"/>
</dbReference>
<dbReference type="PANTHER" id="PTHR43788:SF6">
    <property type="entry name" value="DNA HELICASE B"/>
    <property type="match status" value="1"/>
</dbReference>
<evidence type="ECO:0000256" key="7">
    <source>
        <dbReference type="ARBA" id="ARBA00022840"/>
    </source>
</evidence>
<protein>
    <recommendedName>
        <fullName evidence="11">RecBCD enzyme subunit RecD</fullName>
        <ecNumber evidence="11">5.6.2.3</ecNumber>
    </recommendedName>
    <alternativeName>
        <fullName evidence="11">DNA 5'-3' helicase subunit RecD</fullName>
    </alternativeName>
    <alternativeName>
        <fullName evidence="11">Exonuclease V subunit RecD</fullName>
        <shortName evidence="11">ExoV subunit RecD</shortName>
    </alternativeName>
    <alternativeName>
        <fullName evidence="11">Helicase/nuclease RecBCD subunit RecD</fullName>
    </alternativeName>
</protein>
<sequence>MTQDRGTTSQPRESGQFALDLAAPAPMVLQREGLFAALALWVELGWLRQLDRHFARFLAAHDGDHDNDHTTGGGPLVWLAGALVSHQAGRGHVCLSLTRTLAAPHSALSLPPLDGGEPPATPVTLPEQLLAGLDLADWCERLAASPLVASAETAVTSATPLVLEGERLYLRRYWQAERGVAARLRQRLGGTLPVSDAMAAPLAELFAGNARSAADPATHGPDWQRVACALALRQRLTIISGGPGTGKTTTVTRLLALLQQQALDAGAALRIRLAAPTGKAAARLSESIAGAVAKLPVAEHVRAAIPQEAQTLHRLLGARPDTRHFRHDAETPLSLDLLVVDEASMVDLEMMAALLAALPPQARLILLGDKDQLASVEAGSVLGDLCVGAGVEREVGYTEATRAYLARVGGESLPPAMGANPLADHVAMLRRSFRFHADSGIGALARAANAGEGDAFLDCLGAGYADIERIASEGAAFERRVVDGYRALFAALARGAPAGELLALQGRFQVLCALRRGEWGVEGLNARIAQILLRQGFIARTDGWYAGRPVMVTHNDPQLGLYNGDLGLTLADAEGRLRVCFVQGDGVRQVLPSRLDAAATAFAMTVHKSQGSEFEHVLFVLPARANPIVTRELIYTGVTRARSRLSLALAAGAGQSRTLREAIARRVVRESAIAERLLCDAPAHERDERALETPRP</sequence>
<dbReference type="GO" id="GO:0017116">
    <property type="term" value="F:single-stranded DNA helicase activity"/>
    <property type="evidence" value="ECO:0007669"/>
    <property type="project" value="TreeGrafter"/>
</dbReference>
<keyword evidence="3 11" id="KW-0227">DNA damage</keyword>
<evidence type="ECO:0000256" key="11">
    <source>
        <dbReference type="HAMAP-Rule" id="MF_01487"/>
    </source>
</evidence>
<comment type="function">
    <text evidence="11">A helicase/nuclease that prepares dsDNA breaks (DSB) for recombinational DNA repair. Binds to DSBs and unwinds DNA via a highly rapid and processive ATP-dependent bidirectional helicase activity. Unwinds dsDNA until it encounters a Chi (crossover hotspot instigator) sequence from the 3' direction. Cuts ssDNA a few nucleotides 3' to the Chi site. The properties and activities of the enzyme are changed at Chi. The Chi-altered holoenzyme produces a long 3'-ssDNA overhang and facilitates RecA-binding to the ssDNA for homologous DNA recombination and repair. Holoenzyme degrades any linearized DNA that is unable to undergo homologous recombination. In the holoenzyme this subunit has ssDNA-dependent ATPase and 5'-3' helicase activity. When added to pre-assembled RecBC greatly stimulates nuclease activity and augments holoenzyme processivity. Negatively regulates the RecA-loading ability of RecBCD.</text>
</comment>
<dbReference type="Pfam" id="PF13245">
    <property type="entry name" value="AAA_19"/>
    <property type="match status" value="1"/>
</dbReference>
<name>A0AB74UGS7_9GAMM</name>
<keyword evidence="7 11" id="KW-0067">ATP-binding</keyword>
<dbReference type="GO" id="GO:0008854">
    <property type="term" value="F:exodeoxyribonuclease V activity"/>
    <property type="evidence" value="ECO:0007669"/>
    <property type="project" value="InterPro"/>
</dbReference>
<dbReference type="PANTHER" id="PTHR43788">
    <property type="entry name" value="DNA2/NAM7 HELICASE FAMILY MEMBER"/>
    <property type="match status" value="1"/>
</dbReference>
<dbReference type="InterPro" id="IPR049550">
    <property type="entry name" value="RecD_N"/>
</dbReference>
<evidence type="ECO:0000256" key="9">
    <source>
        <dbReference type="ARBA" id="ARBA00023204"/>
    </source>
</evidence>
<gene>
    <name evidence="11 14" type="primary">recD</name>
    <name evidence="14" type="ORF">ABV408_06515</name>
</gene>
<evidence type="ECO:0000259" key="12">
    <source>
        <dbReference type="Pfam" id="PF13538"/>
    </source>
</evidence>
<dbReference type="GO" id="GO:0005524">
    <property type="term" value="F:ATP binding"/>
    <property type="evidence" value="ECO:0007669"/>
    <property type="project" value="UniProtKB-UniRule"/>
</dbReference>
<dbReference type="RefSeq" id="WP_353981640.1">
    <property type="nucleotide sequence ID" value="NZ_CP159578.1"/>
</dbReference>
<dbReference type="InterPro" id="IPR027785">
    <property type="entry name" value="UvrD-like_helicase_C"/>
</dbReference>
<keyword evidence="4 11" id="KW-0378">Hydrolase</keyword>
<evidence type="ECO:0000256" key="3">
    <source>
        <dbReference type="ARBA" id="ARBA00022763"/>
    </source>
</evidence>
<dbReference type="GO" id="GO:0009338">
    <property type="term" value="C:exodeoxyribonuclease V complex"/>
    <property type="evidence" value="ECO:0007669"/>
    <property type="project" value="InterPro"/>
</dbReference>
<comment type="subunit">
    <text evidence="11">Heterotrimer of RecB, RecC and RecD. All subunits contribute to DNA-binding.</text>
</comment>
<dbReference type="SUPFAM" id="SSF52540">
    <property type="entry name" value="P-loop containing nucleoside triphosphate hydrolases"/>
    <property type="match status" value="2"/>
</dbReference>
<dbReference type="InterPro" id="IPR006344">
    <property type="entry name" value="RecD"/>
</dbReference>
<dbReference type="AlphaFoldDB" id="A0AB74UGS7"/>
<accession>A0AB74UGS7</accession>
<evidence type="ECO:0000256" key="8">
    <source>
        <dbReference type="ARBA" id="ARBA00023125"/>
    </source>
</evidence>
<evidence type="ECO:0000256" key="2">
    <source>
        <dbReference type="ARBA" id="ARBA00022741"/>
    </source>
</evidence>
<keyword evidence="8 11" id="KW-0238">DNA-binding</keyword>
<keyword evidence="5 11" id="KW-0347">Helicase</keyword>
<reference evidence="14" key="1">
    <citation type="submission" date="2024-06" db="EMBL/GenBank/DDBJ databases">
        <title>Complete genome of Salinicola endophyticus HNIBRBA4755.</title>
        <authorList>
            <person name="Shin S.Y."/>
            <person name="Kang H."/>
            <person name="Song J."/>
        </authorList>
    </citation>
    <scope>NUCLEOTIDE SEQUENCE</scope>
    <source>
        <strain evidence="14">HNIBRBA4755</strain>
    </source>
</reference>
<comment type="similarity">
    <text evidence="11">Belongs to the RecD family.</text>
</comment>
<dbReference type="EC" id="5.6.2.3" evidence="11"/>
<organism evidence="14">
    <name type="scientific">Salinicola endophyticus</name>
    <dbReference type="NCBI Taxonomy" id="1949083"/>
    <lineage>
        <taxon>Bacteria</taxon>
        <taxon>Pseudomonadati</taxon>
        <taxon>Pseudomonadota</taxon>
        <taxon>Gammaproteobacteria</taxon>
        <taxon>Oceanospirillales</taxon>
        <taxon>Halomonadaceae</taxon>
        <taxon>Salinicola</taxon>
    </lineage>
</organism>
<dbReference type="EMBL" id="CP159578">
    <property type="protein sequence ID" value="XCJ80834.1"/>
    <property type="molecule type" value="Genomic_DNA"/>
</dbReference>
<evidence type="ECO:0000256" key="4">
    <source>
        <dbReference type="ARBA" id="ARBA00022801"/>
    </source>
</evidence>
<keyword evidence="2 11" id="KW-0547">Nucleotide-binding</keyword>
<keyword evidence="1 11" id="KW-0540">Nuclease</keyword>
<dbReference type="NCBIfam" id="TIGR01447">
    <property type="entry name" value="recD"/>
    <property type="match status" value="1"/>
</dbReference>
<evidence type="ECO:0000256" key="6">
    <source>
        <dbReference type="ARBA" id="ARBA00022839"/>
    </source>
</evidence>
<comment type="catalytic activity">
    <reaction evidence="11">
        <text>ATP + H2O = ADP + phosphate + H(+)</text>
        <dbReference type="Rhea" id="RHEA:13065"/>
        <dbReference type="ChEBI" id="CHEBI:15377"/>
        <dbReference type="ChEBI" id="CHEBI:15378"/>
        <dbReference type="ChEBI" id="CHEBI:30616"/>
        <dbReference type="ChEBI" id="CHEBI:43474"/>
        <dbReference type="ChEBI" id="CHEBI:456216"/>
        <dbReference type="EC" id="5.6.2.3"/>
    </reaction>
</comment>
<evidence type="ECO:0000259" key="13">
    <source>
        <dbReference type="Pfam" id="PF21185"/>
    </source>
</evidence>
<dbReference type="InterPro" id="IPR041851">
    <property type="entry name" value="RecD_N_sf"/>
</dbReference>